<protein>
    <submittedName>
        <fullName evidence="1">Uncharacterized protein</fullName>
    </submittedName>
</protein>
<organism evidence="1 2">
    <name type="scientific">Edwardsiella ictaluri (strain 93-146)</name>
    <dbReference type="NCBI Taxonomy" id="634503"/>
    <lineage>
        <taxon>Bacteria</taxon>
        <taxon>Pseudomonadati</taxon>
        <taxon>Pseudomonadota</taxon>
        <taxon>Gammaproteobacteria</taxon>
        <taxon>Enterobacterales</taxon>
        <taxon>Hafniaceae</taxon>
        <taxon>Edwardsiella</taxon>
    </lineage>
</organism>
<dbReference type="GeneID" id="69539160"/>
<reference evidence="2" key="1">
    <citation type="submission" date="2009-03" db="EMBL/GenBank/DDBJ databases">
        <title>Complete genome sequence of Edwardsiella ictaluri 93-146.</title>
        <authorList>
            <person name="Williams M.L."/>
            <person name="Gillaspy A.F."/>
            <person name="Dyer D.W."/>
            <person name="Thune R.L."/>
            <person name="Waldbieser G.C."/>
            <person name="Schuster S.C."/>
            <person name="Gipson J."/>
            <person name="Zaitshik J."/>
            <person name="Landry C."/>
            <person name="Lawrence M.L."/>
        </authorList>
    </citation>
    <scope>NUCLEOTIDE SEQUENCE [LARGE SCALE GENOMIC DNA]</scope>
    <source>
        <strain evidence="2">93-146</strain>
    </source>
</reference>
<dbReference type="EMBL" id="CP001600">
    <property type="protein sequence ID" value="ACR69417.1"/>
    <property type="molecule type" value="Genomic_DNA"/>
</dbReference>
<reference evidence="1 2" key="2">
    <citation type="journal article" date="2012" name="J. Bacteriol.">
        <title>Genome Sequence of Edwardsiella ictaluri 93-146, a Strain Associated with a Natural Channel Catfish Outbreak of Enteric Septicemia of Catfish.</title>
        <authorList>
            <person name="Williams M.L."/>
            <person name="Gillaspy A.F."/>
            <person name="Dyer D.W."/>
            <person name="Thune R.L."/>
            <person name="Waldbieser G.C."/>
            <person name="Schuster S.C."/>
            <person name="Gipson J."/>
            <person name="Zaitshik J."/>
            <person name="Landry C."/>
            <person name="Banes M.M."/>
            <person name="Lawrence M.L."/>
        </authorList>
    </citation>
    <scope>NUCLEOTIDE SEQUENCE [LARGE SCALE GENOMIC DNA]</scope>
    <source>
        <strain evidence="1 2">93-146</strain>
    </source>
</reference>
<sequence>MNICFQKIINQLLLTYSNKEANLQSINAMNPMLTRYCLNRHMTDLAIGIELLEGVARAMGDYRAADDIQALLTGLCVSDKPPPLLTTVEAH</sequence>
<dbReference type="AlphaFoldDB" id="C5BGY6"/>
<name>C5BGY6_EDWI9</name>
<evidence type="ECO:0000313" key="2">
    <source>
        <dbReference type="Proteomes" id="UP000001485"/>
    </source>
</evidence>
<dbReference type="HOGENOM" id="CLU_2422254_0_0_6"/>
<proteinExistence type="predicted"/>
<dbReference type="KEGG" id="eic:NT01EI_2243"/>
<evidence type="ECO:0000313" key="1">
    <source>
        <dbReference type="EMBL" id="ACR69417.1"/>
    </source>
</evidence>
<dbReference type="RefSeq" id="WP_015871539.1">
    <property type="nucleotide sequence ID" value="NC_012779.2"/>
</dbReference>
<accession>C5BGY6</accession>
<dbReference type="Proteomes" id="UP000001485">
    <property type="component" value="Chromosome"/>
</dbReference>
<gene>
    <name evidence="1" type="ordered locus">NT01EI_2243</name>
</gene>